<comment type="caution">
    <text evidence="1">The sequence shown here is derived from an EMBL/GenBank/DDBJ whole genome shotgun (WGS) entry which is preliminary data.</text>
</comment>
<proteinExistence type="predicted"/>
<dbReference type="EMBL" id="JAPTSV010000001">
    <property type="protein sequence ID" value="KAJ1531434.1"/>
    <property type="molecule type" value="Genomic_DNA"/>
</dbReference>
<sequence length="178" mass="19647">MDCHMDPEWTLQLLYDLSMSADEVQQAQVWRPSWDHLSVLHTMPHLRRLFLYHCYDVDAGAALPALPEGRAGLHTLRVDELPRRPLASLLRAHGSSLHTLILFVGTGGAGGWPHSCDDLHDLLGECRLTALRALLLCRWGCAHDGQGCAAQRGAVRRLLPAVESVQCEVCDGVAPEPF</sequence>
<gene>
    <name evidence="1" type="ORF">ONE63_000114</name>
</gene>
<organism evidence="1 2">
    <name type="scientific">Megalurothrips usitatus</name>
    <name type="common">bean blossom thrips</name>
    <dbReference type="NCBI Taxonomy" id="439358"/>
    <lineage>
        <taxon>Eukaryota</taxon>
        <taxon>Metazoa</taxon>
        <taxon>Ecdysozoa</taxon>
        <taxon>Arthropoda</taxon>
        <taxon>Hexapoda</taxon>
        <taxon>Insecta</taxon>
        <taxon>Pterygota</taxon>
        <taxon>Neoptera</taxon>
        <taxon>Paraneoptera</taxon>
        <taxon>Thysanoptera</taxon>
        <taxon>Terebrantia</taxon>
        <taxon>Thripoidea</taxon>
        <taxon>Thripidae</taxon>
        <taxon>Megalurothrips</taxon>
    </lineage>
</organism>
<evidence type="ECO:0000313" key="1">
    <source>
        <dbReference type="EMBL" id="KAJ1531434.1"/>
    </source>
</evidence>
<accession>A0AAV7XXG5</accession>
<dbReference type="Gene3D" id="3.80.10.10">
    <property type="entry name" value="Ribonuclease Inhibitor"/>
    <property type="match status" value="1"/>
</dbReference>
<name>A0AAV7XXG5_9NEOP</name>
<evidence type="ECO:0000313" key="2">
    <source>
        <dbReference type="Proteomes" id="UP001075354"/>
    </source>
</evidence>
<dbReference type="AlphaFoldDB" id="A0AAV7XXG5"/>
<reference evidence="1" key="1">
    <citation type="submission" date="2022-12" db="EMBL/GenBank/DDBJ databases">
        <title>Chromosome-level genome assembly of the bean flower thrips Megalurothrips usitatus.</title>
        <authorList>
            <person name="Ma L."/>
            <person name="Liu Q."/>
            <person name="Li H."/>
            <person name="Cai W."/>
        </authorList>
    </citation>
    <scope>NUCLEOTIDE SEQUENCE</scope>
    <source>
        <strain evidence="1">Cailab_2022a</strain>
    </source>
</reference>
<dbReference type="InterPro" id="IPR032675">
    <property type="entry name" value="LRR_dom_sf"/>
</dbReference>
<protein>
    <submittedName>
        <fullName evidence="1">Uncharacterized protein</fullName>
    </submittedName>
</protein>
<keyword evidence="2" id="KW-1185">Reference proteome</keyword>
<dbReference type="Proteomes" id="UP001075354">
    <property type="component" value="Chromosome 1"/>
</dbReference>